<dbReference type="GO" id="GO:0016787">
    <property type="term" value="F:hydrolase activity"/>
    <property type="evidence" value="ECO:0007669"/>
    <property type="project" value="UniProtKB-KW"/>
</dbReference>
<organism evidence="1 2">
    <name type="scientific">Aureibaculum algae</name>
    <dbReference type="NCBI Taxonomy" id="2584122"/>
    <lineage>
        <taxon>Bacteria</taxon>
        <taxon>Pseudomonadati</taxon>
        <taxon>Bacteroidota</taxon>
        <taxon>Flavobacteriia</taxon>
        <taxon>Flavobacteriales</taxon>
        <taxon>Flavobacteriaceae</taxon>
        <taxon>Aureibaculum</taxon>
    </lineage>
</organism>
<dbReference type="PROSITE" id="PS51257">
    <property type="entry name" value="PROKAR_LIPOPROTEIN"/>
    <property type="match status" value="1"/>
</dbReference>
<gene>
    <name evidence="1" type="ORF">FF125_02325</name>
</gene>
<keyword evidence="1" id="KW-0378">Hydrolase</keyword>
<keyword evidence="2" id="KW-1185">Reference proteome</keyword>
<name>A0A5B7TL05_9FLAO</name>
<dbReference type="RefSeq" id="WP_138948271.1">
    <property type="nucleotide sequence ID" value="NZ_CP040749.1"/>
</dbReference>
<dbReference type="InterPro" id="IPR023296">
    <property type="entry name" value="Glyco_hydro_beta-prop_sf"/>
</dbReference>
<dbReference type="Gene3D" id="2.115.10.20">
    <property type="entry name" value="Glycosyl hydrolase domain, family 43"/>
    <property type="match status" value="1"/>
</dbReference>
<proteinExistence type="predicted"/>
<reference evidence="1 2" key="1">
    <citation type="submission" date="2019-05" db="EMBL/GenBank/DDBJ databases">
        <title>Algicella ahnfeltiae gen. nov., sp. nov., a novel marine bacterium of the family Flavobacteriaceae isolated from a red alga.</title>
        <authorList>
            <person name="Nedashkovskaya O.I."/>
            <person name="Kukhlevskiy A.D."/>
            <person name="Kim S.-G."/>
            <person name="Zhukova N.V."/>
            <person name="Mikhailov V.V."/>
        </authorList>
    </citation>
    <scope>NUCLEOTIDE SEQUENCE [LARGE SCALE GENOMIC DNA]</scope>
    <source>
        <strain evidence="1 2">10Alg115</strain>
    </source>
</reference>
<dbReference type="SUPFAM" id="SSF75005">
    <property type="entry name" value="Arabinanase/levansucrase/invertase"/>
    <property type="match status" value="1"/>
</dbReference>
<dbReference type="CDD" id="cd08992">
    <property type="entry name" value="GH117"/>
    <property type="match status" value="1"/>
</dbReference>
<evidence type="ECO:0000313" key="2">
    <source>
        <dbReference type="Proteomes" id="UP000306229"/>
    </source>
</evidence>
<sequence>MKKGKNICIYTFLLALLISCTEQEKKMSASYKRFRESKIRFDKYNEFNTNFVFKEVTGIGYEEGVTRRDPSSVIMVDSVYYVWYSRPQVNTPLVGPNDATDSTRAFHWDLCDIWYATSTDGYDWEEQGIAVHRGPKGRYDHRSVFTTDILVADGKYYLAYQAAENLKQARWSEWTKTSGDFNKNVIGMSWADNPNGPWHALEEPILKVGPEIAWDGEVVHDPTFVVRNGKYFMYYKSAGRVPWKPNISNGDFTKEFADMPNAIIGVAVSEKPTGPYIKSEYNPVLIGGHECIVWPYRKGVCAFLTEGPEANSIQFSEDGINFYPVKHGLEKPEAGGVYRAGNFTDTDSLPGQGITWGLSHVLGEWNFLRRFECDLSLEKGNRVLADYDKIVEYQKREDYQYDKSASTSPK</sequence>
<accession>A0A5B7TL05</accession>
<dbReference type="PANTHER" id="PTHR43301:SF3">
    <property type="entry name" value="ARABINAN ENDO-1,5-ALPHA-L-ARABINOSIDASE A-RELATED"/>
    <property type="match status" value="1"/>
</dbReference>
<dbReference type="EMBL" id="CP040749">
    <property type="protein sequence ID" value="QCX37329.1"/>
    <property type="molecule type" value="Genomic_DNA"/>
</dbReference>
<protein>
    <submittedName>
        <fullName evidence="1">Glycosyl hydrolase</fullName>
    </submittedName>
</protein>
<dbReference type="KEGG" id="fbe:FF125_02325"/>
<dbReference type="Proteomes" id="UP000306229">
    <property type="component" value="Chromosome"/>
</dbReference>
<evidence type="ECO:0000313" key="1">
    <source>
        <dbReference type="EMBL" id="QCX37329.1"/>
    </source>
</evidence>
<dbReference type="AlphaFoldDB" id="A0A5B7TL05"/>
<dbReference type="OrthoDB" id="1016412at2"/>
<dbReference type="InterPro" id="IPR050727">
    <property type="entry name" value="GH43_arabinanases"/>
</dbReference>
<dbReference type="PANTHER" id="PTHR43301">
    <property type="entry name" value="ARABINAN ENDO-1,5-ALPHA-L-ARABINOSIDASE"/>
    <property type="match status" value="1"/>
</dbReference>